<organism evidence="2 3">
    <name type="scientific">Cladonia borealis</name>
    <dbReference type="NCBI Taxonomy" id="184061"/>
    <lineage>
        <taxon>Eukaryota</taxon>
        <taxon>Fungi</taxon>
        <taxon>Dikarya</taxon>
        <taxon>Ascomycota</taxon>
        <taxon>Pezizomycotina</taxon>
        <taxon>Lecanoromycetes</taxon>
        <taxon>OSLEUM clade</taxon>
        <taxon>Lecanoromycetidae</taxon>
        <taxon>Lecanorales</taxon>
        <taxon>Lecanorineae</taxon>
        <taxon>Cladoniaceae</taxon>
        <taxon>Cladonia</taxon>
    </lineage>
</organism>
<evidence type="ECO:0000313" key="2">
    <source>
        <dbReference type="EMBL" id="KAK0517170.1"/>
    </source>
</evidence>
<evidence type="ECO:0000256" key="1">
    <source>
        <dbReference type="SAM" id="MobiDB-lite"/>
    </source>
</evidence>
<sequence length="244" mass="27585">MGCETSLSCRLALLPLNVARSHWIHGSATDAPIQVFLSSKLEGSDIEYYYRQNGEIADYDLIARMPNGDIAGKFASRRHEGPPRVGTINQRAQRFRTRAACITWCRREGTRAKNDAILRIIPERFKHPTVNSTKGFRELTKAEIAVFENKGIAPSRQRRNKKRKTRGKDSDDDDDGNQAPLLSLENHLSIFGAGMGSSRDDTGEASLLGTCRLIHREASHFYYSTYTLDFANLRCLDHWQRRGS</sequence>
<protein>
    <submittedName>
        <fullName evidence="2">Uncharacterized protein</fullName>
    </submittedName>
</protein>
<dbReference type="Proteomes" id="UP001166286">
    <property type="component" value="Unassembled WGS sequence"/>
</dbReference>
<name>A0AA39VA12_9LECA</name>
<dbReference type="EMBL" id="JAFEKC020000001">
    <property type="protein sequence ID" value="KAK0517170.1"/>
    <property type="molecule type" value="Genomic_DNA"/>
</dbReference>
<feature type="compositionally biased region" description="Basic residues" evidence="1">
    <location>
        <begin position="156"/>
        <end position="166"/>
    </location>
</feature>
<comment type="caution">
    <text evidence="2">The sequence shown here is derived from an EMBL/GenBank/DDBJ whole genome shotgun (WGS) entry which is preliminary data.</text>
</comment>
<keyword evidence="3" id="KW-1185">Reference proteome</keyword>
<dbReference type="AlphaFoldDB" id="A0AA39VA12"/>
<evidence type="ECO:0000313" key="3">
    <source>
        <dbReference type="Proteomes" id="UP001166286"/>
    </source>
</evidence>
<gene>
    <name evidence="2" type="ORF">JMJ35_000325</name>
</gene>
<feature type="region of interest" description="Disordered" evidence="1">
    <location>
        <begin position="150"/>
        <end position="180"/>
    </location>
</feature>
<reference evidence="2" key="1">
    <citation type="submission" date="2023-03" db="EMBL/GenBank/DDBJ databases">
        <title>Complete genome of Cladonia borealis.</title>
        <authorList>
            <person name="Park H."/>
        </authorList>
    </citation>
    <scope>NUCLEOTIDE SEQUENCE</scope>
    <source>
        <strain evidence="2">ANT050790</strain>
    </source>
</reference>
<proteinExistence type="predicted"/>
<accession>A0AA39VA12</accession>